<dbReference type="PANTHER" id="PTHR12526:SF635">
    <property type="entry name" value="GLYCOSYL TRANSFERASE GROUP 1"/>
    <property type="match status" value="1"/>
</dbReference>
<keyword evidence="6" id="KW-1185">Reference proteome</keyword>
<keyword evidence="2 5" id="KW-0808">Transferase</keyword>
<evidence type="ECO:0000313" key="5">
    <source>
        <dbReference type="EMBL" id="MDP5183798.1"/>
    </source>
</evidence>
<dbReference type="EC" id="2.4.-.-" evidence="5"/>
<keyword evidence="1 5" id="KW-0328">Glycosyltransferase</keyword>
<dbReference type="GO" id="GO:0016757">
    <property type="term" value="F:glycosyltransferase activity"/>
    <property type="evidence" value="ECO:0007669"/>
    <property type="project" value="UniProtKB-KW"/>
</dbReference>
<dbReference type="InterPro" id="IPR028098">
    <property type="entry name" value="Glyco_trans_4-like_N"/>
</dbReference>
<feature type="domain" description="Glycosyl transferase family 1" evidence="3">
    <location>
        <begin position="181"/>
        <end position="343"/>
    </location>
</feature>
<proteinExistence type="predicted"/>
<evidence type="ECO:0000256" key="1">
    <source>
        <dbReference type="ARBA" id="ARBA00022676"/>
    </source>
</evidence>
<sequence length="378" mass="40545">MSSSRQNASRKTVLMVGKGAPDRGGIPTFLDTLLGSRLALDHDLRFLNVAHAGTPEGGHVTWGNLRRTVQDAVSVWRRARGCDIVHIHSALAPAVTVLRAALLAAAGRARGCSVVVHAHGGNIQFWLTTPLRRFLLRLAMVPASRVVAVWTAGERALRQVLPEGRVLLIDNGVPVEGRPQREGDHEPPRVLYVGLLTPRKGVLDLLEASRLLRDRGVDHETWLLGGTPDEGPAAEAEVRAGLDGSARLLGTRTPEEMPAEFAAADVFCLPSWWEAMPLSVLEAMAAGLPVVATDVGDVARSVADGVTGRVVPVQSPKELADALEPLLTDPELRRRMGEAGRERVVEMFSSEVTAANVSALYDQLVPAARRRGRAGGAR</sequence>
<gene>
    <name evidence="5" type="ORF">QOZ88_14255</name>
</gene>
<reference evidence="6" key="1">
    <citation type="submission" date="2023-05" db="EMBL/GenBank/DDBJ databases">
        <title>Draft genome of Pseudofrankia sp. BMG5.37.</title>
        <authorList>
            <person name="Gtari M."/>
            <person name="Ghodhbane F."/>
            <person name="Sbissi I."/>
        </authorList>
    </citation>
    <scope>NUCLEOTIDE SEQUENCE [LARGE SCALE GENOMIC DNA]</scope>
    <source>
        <strain evidence="6">BMG 814</strain>
    </source>
</reference>
<evidence type="ECO:0000256" key="2">
    <source>
        <dbReference type="ARBA" id="ARBA00022679"/>
    </source>
</evidence>
<dbReference type="RefSeq" id="WP_306000405.1">
    <property type="nucleotide sequence ID" value="NZ_JASNFN010000016.1"/>
</dbReference>
<dbReference type="Pfam" id="PF00534">
    <property type="entry name" value="Glycos_transf_1"/>
    <property type="match status" value="1"/>
</dbReference>
<dbReference type="SUPFAM" id="SSF53756">
    <property type="entry name" value="UDP-Glycosyltransferase/glycogen phosphorylase"/>
    <property type="match status" value="1"/>
</dbReference>
<evidence type="ECO:0000259" key="3">
    <source>
        <dbReference type="Pfam" id="PF00534"/>
    </source>
</evidence>
<comment type="caution">
    <text evidence="5">The sequence shown here is derived from an EMBL/GenBank/DDBJ whole genome shotgun (WGS) entry which is preliminary data.</text>
</comment>
<dbReference type="EMBL" id="JASNFN010000016">
    <property type="protein sequence ID" value="MDP5183798.1"/>
    <property type="molecule type" value="Genomic_DNA"/>
</dbReference>
<dbReference type="Pfam" id="PF13439">
    <property type="entry name" value="Glyco_transf_4"/>
    <property type="match status" value="1"/>
</dbReference>
<dbReference type="Proteomes" id="UP001233673">
    <property type="component" value="Unassembled WGS sequence"/>
</dbReference>
<dbReference type="InterPro" id="IPR001296">
    <property type="entry name" value="Glyco_trans_1"/>
</dbReference>
<accession>A0ABT9IE15</accession>
<evidence type="ECO:0000313" key="6">
    <source>
        <dbReference type="Proteomes" id="UP001233673"/>
    </source>
</evidence>
<dbReference type="PANTHER" id="PTHR12526">
    <property type="entry name" value="GLYCOSYLTRANSFERASE"/>
    <property type="match status" value="1"/>
</dbReference>
<protein>
    <submittedName>
        <fullName evidence="5">Glycosyltransferase family 4 protein</fullName>
        <ecNumber evidence="5">2.4.-.-</ecNumber>
    </submittedName>
</protein>
<name>A0ABT9IE15_9ACTN</name>
<feature type="domain" description="Glycosyltransferase subfamily 4-like N-terminal" evidence="4">
    <location>
        <begin position="63"/>
        <end position="176"/>
    </location>
</feature>
<organism evidence="5 6">
    <name type="scientific">Blastococcus carthaginiensis</name>
    <dbReference type="NCBI Taxonomy" id="3050034"/>
    <lineage>
        <taxon>Bacteria</taxon>
        <taxon>Bacillati</taxon>
        <taxon>Actinomycetota</taxon>
        <taxon>Actinomycetes</taxon>
        <taxon>Geodermatophilales</taxon>
        <taxon>Geodermatophilaceae</taxon>
        <taxon>Blastococcus</taxon>
    </lineage>
</organism>
<dbReference type="Gene3D" id="3.40.50.2000">
    <property type="entry name" value="Glycogen Phosphorylase B"/>
    <property type="match status" value="2"/>
</dbReference>
<dbReference type="CDD" id="cd03801">
    <property type="entry name" value="GT4_PimA-like"/>
    <property type="match status" value="1"/>
</dbReference>
<evidence type="ECO:0000259" key="4">
    <source>
        <dbReference type="Pfam" id="PF13439"/>
    </source>
</evidence>